<dbReference type="EMBL" id="CM007361">
    <property type="protein sequence ID" value="OIW19030.1"/>
    <property type="molecule type" value="Genomic_DNA"/>
</dbReference>
<gene>
    <name evidence="1" type="ORF">TanjilG_10591</name>
</gene>
<reference evidence="1 2" key="1">
    <citation type="journal article" date="2017" name="Plant Biotechnol. J.">
        <title>A comprehensive draft genome sequence for lupin (Lupinus angustifolius), an emerging health food: insights into plant-microbe interactions and legume evolution.</title>
        <authorList>
            <person name="Hane J.K."/>
            <person name="Ming Y."/>
            <person name="Kamphuis L.G."/>
            <person name="Nelson M.N."/>
            <person name="Garg G."/>
            <person name="Atkins C.A."/>
            <person name="Bayer P.E."/>
            <person name="Bravo A."/>
            <person name="Bringans S."/>
            <person name="Cannon S."/>
            <person name="Edwards D."/>
            <person name="Foley R."/>
            <person name="Gao L.L."/>
            <person name="Harrison M.J."/>
            <person name="Huang W."/>
            <person name="Hurgobin B."/>
            <person name="Li S."/>
            <person name="Liu C.W."/>
            <person name="McGrath A."/>
            <person name="Morahan G."/>
            <person name="Murray J."/>
            <person name="Weller J."/>
            <person name="Jian J."/>
            <person name="Singh K.B."/>
        </authorList>
    </citation>
    <scope>NUCLEOTIDE SEQUENCE [LARGE SCALE GENOMIC DNA]</scope>
    <source>
        <strain evidence="2">cv. Tanjil</strain>
        <tissue evidence="1">Whole plant</tissue>
    </source>
</reference>
<organism evidence="1 2">
    <name type="scientific">Lupinus angustifolius</name>
    <name type="common">Narrow-leaved blue lupine</name>
    <dbReference type="NCBI Taxonomy" id="3871"/>
    <lineage>
        <taxon>Eukaryota</taxon>
        <taxon>Viridiplantae</taxon>
        <taxon>Streptophyta</taxon>
        <taxon>Embryophyta</taxon>
        <taxon>Tracheophyta</taxon>
        <taxon>Spermatophyta</taxon>
        <taxon>Magnoliopsida</taxon>
        <taxon>eudicotyledons</taxon>
        <taxon>Gunneridae</taxon>
        <taxon>Pentapetalae</taxon>
        <taxon>rosids</taxon>
        <taxon>fabids</taxon>
        <taxon>Fabales</taxon>
        <taxon>Fabaceae</taxon>
        <taxon>Papilionoideae</taxon>
        <taxon>50 kb inversion clade</taxon>
        <taxon>genistoids sensu lato</taxon>
        <taxon>core genistoids</taxon>
        <taxon>Genisteae</taxon>
        <taxon>Lupinus</taxon>
    </lineage>
</organism>
<evidence type="ECO:0000313" key="2">
    <source>
        <dbReference type="Proteomes" id="UP000188354"/>
    </source>
</evidence>
<keyword evidence="2" id="KW-1185">Reference proteome</keyword>
<dbReference type="Gramene" id="OIW19030">
    <property type="protein sequence ID" value="OIW19030"/>
    <property type="gene ID" value="TanjilG_10591"/>
</dbReference>
<dbReference type="AlphaFoldDB" id="A0A4P1RVZ9"/>
<sequence>MGFCARIGFSGTSVEGHFLVVGADEELLQKEGLLSHFHDAEGLLSHFHDAELLLQMEGLLSQFGVTEELLQLVTVGVELVCDVVVKFNDSVQGSASDDSTQVGFSVNTS</sequence>
<evidence type="ECO:0000313" key="1">
    <source>
        <dbReference type="EMBL" id="OIW19030.1"/>
    </source>
</evidence>
<proteinExistence type="predicted"/>
<accession>A0A4P1RVZ9</accession>
<dbReference type="Proteomes" id="UP000188354">
    <property type="component" value="Chromosome LG01"/>
</dbReference>
<name>A0A4P1RVZ9_LUPAN</name>
<protein>
    <submittedName>
        <fullName evidence="1">Uncharacterized protein</fullName>
    </submittedName>
</protein>